<dbReference type="Proteomes" id="UP000228593">
    <property type="component" value="Unassembled WGS sequence"/>
</dbReference>
<accession>A0A2G8SZR0</accession>
<evidence type="ECO:0000313" key="1">
    <source>
        <dbReference type="EMBL" id="PIL39212.1"/>
    </source>
</evidence>
<gene>
    <name evidence="1" type="ORF">CR103_14085</name>
</gene>
<dbReference type="EMBL" id="PDOB01000022">
    <property type="protein sequence ID" value="PIL39212.1"/>
    <property type="molecule type" value="Genomic_DNA"/>
</dbReference>
<sequence length="91" mass="10216">MNSVPTLTEADATLLDSSGWNEREENALKGATEGQFEAAIRTLRGEPLRDFIIKNWSFMGKTKITKSILAERWARSLELAELFATRSQELG</sequence>
<organism evidence="1 2">
    <name type="scientific">Massilia psychrophila</name>
    <dbReference type="NCBI Taxonomy" id="1603353"/>
    <lineage>
        <taxon>Bacteria</taxon>
        <taxon>Pseudomonadati</taxon>
        <taxon>Pseudomonadota</taxon>
        <taxon>Betaproteobacteria</taxon>
        <taxon>Burkholderiales</taxon>
        <taxon>Oxalobacteraceae</taxon>
        <taxon>Telluria group</taxon>
        <taxon>Massilia</taxon>
    </lineage>
</organism>
<reference evidence="1 2" key="1">
    <citation type="submission" date="2017-10" db="EMBL/GenBank/DDBJ databases">
        <title>Massilia psychrophilum sp. nov., a novel purple-pigmented bacterium isolated from Tianshan glacier, Xinjiang Municipality, China.</title>
        <authorList>
            <person name="Wang H."/>
        </authorList>
    </citation>
    <scope>NUCLEOTIDE SEQUENCE [LARGE SCALE GENOMIC DNA]</scope>
    <source>
        <strain evidence="1 2">JCM 30813</strain>
    </source>
</reference>
<dbReference type="OrthoDB" id="88903at2"/>
<evidence type="ECO:0000313" key="2">
    <source>
        <dbReference type="Proteomes" id="UP000228593"/>
    </source>
</evidence>
<comment type="caution">
    <text evidence="1">The sequence shown here is derived from an EMBL/GenBank/DDBJ whole genome shotgun (WGS) entry which is preliminary data.</text>
</comment>
<dbReference type="AlphaFoldDB" id="A0A2G8SZR0"/>
<keyword evidence="2" id="KW-1185">Reference proteome</keyword>
<protein>
    <submittedName>
        <fullName evidence="1">Uncharacterized protein</fullName>
    </submittedName>
</protein>
<name>A0A2G8SZR0_9BURK</name>
<dbReference type="RefSeq" id="WP_099916619.1">
    <property type="nucleotide sequence ID" value="NZ_BMHS01000018.1"/>
</dbReference>
<proteinExistence type="predicted"/>